<dbReference type="EMBL" id="NMVQ01000005">
    <property type="protein sequence ID" value="OYO24091.1"/>
    <property type="molecule type" value="Genomic_DNA"/>
</dbReference>
<evidence type="ECO:0000313" key="3">
    <source>
        <dbReference type="Proteomes" id="UP000216311"/>
    </source>
</evidence>
<sequence>MTTPIAAYAAAIGWVAIRFPAGLPSSSDPGASSQPVWATVLPAAVALIVTRFLPLRPAWAPEPSTDRSRGWGLVIVLLMAELGFVLSAGLPKFNAEADYLLWKVLLPGALLWWVGRRRPSPSVDLGPRSGWLLVPVLGYLILTHVGPWATRMAAPGVDAVTLVLVAAVTALTA</sequence>
<protein>
    <submittedName>
        <fullName evidence="2">Uncharacterized protein</fullName>
    </submittedName>
</protein>
<keyword evidence="3" id="KW-1185">Reference proteome</keyword>
<feature type="transmembrane region" description="Helical" evidence="1">
    <location>
        <begin position="36"/>
        <end position="53"/>
    </location>
</feature>
<keyword evidence="1" id="KW-0472">Membrane</keyword>
<gene>
    <name evidence="2" type="ORF">CGZ93_04530</name>
</gene>
<keyword evidence="1" id="KW-0812">Transmembrane</keyword>
<feature type="transmembrane region" description="Helical" evidence="1">
    <location>
        <begin position="127"/>
        <end position="146"/>
    </location>
</feature>
<evidence type="ECO:0000256" key="1">
    <source>
        <dbReference type="SAM" id="Phobius"/>
    </source>
</evidence>
<comment type="caution">
    <text evidence="2">The sequence shown here is derived from an EMBL/GenBank/DDBJ whole genome shotgun (WGS) entry which is preliminary data.</text>
</comment>
<dbReference type="AlphaFoldDB" id="A0A255H908"/>
<reference evidence="2 3" key="1">
    <citation type="submission" date="2017-07" db="EMBL/GenBank/DDBJ databases">
        <title>Draft whole genome sequences of clinical Proprionibacteriaceae strains.</title>
        <authorList>
            <person name="Bernier A.-M."/>
            <person name="Bernard K."/>
            <person name="Domingo M.-C."/>
        </authorList>
    </citation>
    <scope>NUCLEOTIDE SEQUENCE [LARGE SCALE GENOMIC DNA]</scope>
    <source>
        <strain evidence="2 3">NML 130396</strain>
    </source>
</reference>
<proteinExistence type="predicted"/>
<evidence type="ECO:0000313" key="2">
    <source>
        <dbReference type="EMBL" id="OYO24091.1"/>
    </source>
</evidence>
<feature type="transmembrane region" description="Helical" evidence="1">
    <location>
        <begin position="73"/>
        <end position="93"/>
    </location>
</feature>
<dbReference type="RefSeq" id="WP_094362971.1">
    <property type="nucleotide sequence ID" value="NZ_NMVQ01000005.1"/>
</dbReference>
<accession>A0A255H908</accession>
<organism evidence="2 3">
    <name type="scientific">Enemella dayhoffiae</name>
    <dbReference type="NCBI Taxonomy" id="2016507"/>
    <lineage>
        <taxon>Bacteria</taxon>
        <taxon>Bacillati</taxon>
        <taxon>Actinomycetota</taxon>
        <taxon>Actinomycetes</taxon>
        <taxon>Propionibacteriales</taxon>
        <taxon>Propionibacteriaceae</taxon>
        <taxon>Enemella</taxon>
    </lineage>
</organism>
<keyword evidence="1" id="KW-1133">Transmembrane helix</keyword>
<dbReference type="Proteomes" id="UP000216311">
    <property type="component" value="Unassembled WGS sequence"/>
</dbReference>
<name>A0A255H908_9ACTN</name>